<reference evidence="1 2" key="1">
    <citation type="journal article" date="2019" name="Microb. Cell Fact.">
        <title>Exploring novel herbicidin analogues by transcriptional regulator overexpression and MS/MS molecular networking.</title>
        <authorList>
            <person name="Shi Y."/>
            <person name="Gu R."/>
            <person name="Li Y."/>
            <person name="Wang X."/>
            <person name="Ren W."/>
            <person name="Li X."/>
            <person name="Wang L."/>
            <person name="Xie Y."/>
            <person name="Hong B."/>
        </authorList>
    </citation>
    <scope>NUCLEOTIDE SEQUENCE [LARGE SCALE GENOMIC DNA]</scope>
    <source>
        <strain evidence="1 2">US-43</strain>
    </source>
</reference>
<protein>
    <submittedName>
        <fullName evidence="1">DUF2867 domain-containing protein</fullName>
    </submittedName>
</protein>
<evidence type="ECO:0000313" key="1">
    <source>
        <dbReference type="EMBL" id="KAB7834675.1"/>
    </source>
</evidence>
<dbReference type="AlphaFoldDB" id="A0A5N5VZZ6"/>
<gene>
    <name evidence="1" type="ORF">FRZ00_29110</name>
</gene>
<sequence length="166" mass="18265">MTVPRARRVEVPQSLRKTEEFTDPHYASAYAIAVDDAHSRTPEQWARAAIEEAPAALRFFLRFGWTKVLGLRMGPKSGSAEHVLGWRITDSGPNALTMDGHSGLFSAYNVVLTEDSTLVWATAQHFKGRGAGLLWGLARPVHQIAVPYLLRRSCKARQRAAGRAAG</sequence>
<keyword evidence="2" id="KW-1185">Reference proteome</keyword>
<dbReference type="RefSeq" id="WP_004946041.1">
    <property type="nucleotide sequence ID" value="NZ_JBFADJ010000022.1"/>
</dbReference>
<organism evidence="1 2">
    <name type="scientific">Streptomyces mobaraensis</name>
    <name type="common">Streptoverticillium mobaraense</name>
    <dbReference type="NCBI Taxonomy" id="35621"/>
    <lineage>
        <taxon>Bacteria</taxon>
        <taxon>Bacillati</taxon>
        <taxon>Actinomycetota</taxon>
        <taxon>Actinomycetes</taxon>
        <taxon>Kitasatosporales</taxon>
        <taxon>Streptomycetaceae</taxon>
        <taxon>Streptomyces</taxon>
    </lineage>
</organism>
<accession>A0A5N5VZZ6</accession>
<evidence type="ECO:0000313" key="2">
    <source>
        <dbReference type="Proteomes" id="UP000327000"/>
    </source>
</evidence>
<comment type="caution">
    <text evidence="1">The sequence shown here is derived from an EMBL/GenBank/DDBJ whole genome shotgun (WGS) entry which is preliminary data.</text>
</comment>
<dbReference type="OrthoDB" id="4551029at2"/>
<proteinExistence type="predicted"/>
<name>A0A5N5VZZ6_STRMB</name>
<dbReference type="Proteomes" id="UP000327000">
    <property type="component" value="Unassembled WGS sequence"/>
</dbReference>
<dbReference type="EMBL" id="VOKX01000113">
    <property type="protein sequence ID" value="KAB7834675.1"/>
    <property type="molecule type" value="Genomic_DNA"/>
</dbReference>